<feature type="region of interest" description="Disordered" evidence="1">
    <location>
        <begin position="29"/>
        <end position="58"/>
    </location>
</feature>
<evidence type="ECO:0000256" key="2">
    <source>
        <dbReference type="SAM" id="SignalP"/>
    </source>
</evidence>
<protein>
    <recommendedName>
        <fullName evidence="3">Transglutaminase-like domain-containing protein</fullName>
    </recommendedName>
</protein>
<name>A0A9D1GVE3_9FIRM</name>
<dbReference type="Pfam" id="PF01841">
    <property type="entry name" value="Transglut_core"/>
    <property type="match status" value="1"/>
</dbReference>
<sequence length="431" mass="48169">MLKKIICTLLSAALLLSFSACSDIEDSGNLPSGTTVSQDSENGSVTTASGLEDDSQPVTTVAGEESEIAKNWSYEFDYQFIEENGIEYIWNQLDEDTKMNLGEVMNAIRNVQLYCPLTVGFPKEDGQKFLELVSNCTMFYSYASNNFRLHIDDSDTVKGVTISYLINYESEGFERNEALEAKLNEIVAGVPAGDEFERIKYLHDYLILNCDYSEDAVSPFSAYGSIVEGKATCQGYADGMHLLLDRAGYETAYAVGEGSEGVRHKWNYAKLSDGKWYIIDPTWDDPENKTEADYIGYDYFLISDEMILRDHHAKFDSDYYETPVAESMDKNYHKMMGYVATNADEAYDVLLAQAIETAKDGRRYLYLRFDDGEALAEAYEELSSGGAGNNRMQSIIEQANEAAGTNFSTTSWVKSLNEELGTLTITLKTAE</sequence>
<accession>A0A9D1GVE3</accession>
<proteinExistence type="predicted"/>
<comment type="caution">
    <text evidence="4">The sequence shown here is derived from an EMBL/GenBank/DDBJ whole genome shotgun (WGS) entry which is preliminary data.</text>
</comment>
<keyword evidence="2" id="KW-0732">Signal</keyword>
<organism evidence="4 5">
    <name type="scientific">Candidatus Faeciplasma pullistercoris</name>
    <dbReference type="NCBI Taxonomy" id="2840800"/>
    <lineage>
        <taxon>Bacteria</taxon>
        <taxon>Bacillati</taxon>
        <taxon>Bacillota</taxon>
        <taxon>Clostridia</taxon>
        <taxon>Eubacteriales</taxon>
        <taxon>Oscillospiraceae</taxon>
        <taxon>Oscillospiraceae incertae sedis</taxon>
        <taxon>Candidatus Faeciplasma</taxon>
    </lineage>
</organism>
<dbReference type="Gene3D" id="3.10.620.30">
    <property type="match status" value="1"/>
</dbReference>
<reference evidence="4" key="2">
    <citation type="journal article" date="2021" name="PeerJ">
        <title>Extensive microbial diversity within the chicken gut microbiome revealed by metagenomics and culture.</title>
        <authorList>
            <person name="Gilroy R."/>
            <person name="Ravi A."/>
            <person name="Getino M."/>
            <person name="Pursley I."/>
            <person name="Horton D.L."/>
            <person name="Alikhan N.F."/>
            <person name="Baker D."/>
            <person name="Gharbi K."/>
            <person name="Hall N."/>
            <person name="Watson M."/>
            <person name="Adriaenssens E.M."/>
            <person name="Foster-Nyarko E."/>
            <person name="Jarju S."/>
            <person name="Secka A."/>
            <person name="Antonio M."/>
            <person name="Oren A."/>
            <person name="Chaudhuri R.R."/>
            <person name="La Ragione R."/>
            <person name="Hildebrand F."/>
            <person name="Pallen M.J."/>
        </authorList>
    </citation>
    <scope>NUCLEOTIDE SEQUENCE</scope>
    <source>
        <strain evidence="4">CHK33-4379</strain>
    </source>
</reference>
<dbReference type="EMBL" id="DVLL01000022">
    <property type="protein sequence ID" value="HIT59463.1"/>
    <property type="molecule type" value="Genomic_DNA"/>
</dbReference>
<evidence type="ECO:0000259" key="3">
    <source>
        <dbReference type="Pfam" id="PF01841"/>
    </source>
</evidence>
<feature type="signal peptide" evidence="2">
    <location>
        <begin position="1"/>
        <end position="22"/>
    </location>
</feature>
<dbReference type="Proteomes" id="UP000824136">
    <property type="component" value="Unassembled WGS sequence"/>
</dbReference>
<dbReference type="InterPro" id="IPR038765">
    <property type="entry name" value="Papain-like_cys_pep_sf"/>
</dbReference>
<gene>
    <name evidence="4" type="ORF">IAC39_07130</name>
</gene>
<evidence type="ECO:0000313" key="4">
    <source>
        <dbReference type="EMBL" id="HIT59463.1"/>
    </source>
</evidence>
<feature type="compositionally biased region" description="Polar residues" evidence="1">
    <location>
        <begin position="29"/>
        <end position="49"/>
    </location>
</feature>
<dbReference type="PROSITE" id="PS51257">
    <property type="entry name" value="PROKAR_LIPOPROTEIN"/>
    <property type="match status" value="1"/>
</dbReference>
<evidence type="ECO:0000313" key="5">
    <source>
        <dbReference type="Proteomes" id="UP000824136"/>
    </source>
</evidence>
<reference evidence="4" key="1">
    <citation type="submission" date="2020-10" db="EMBL/GenBank/DDBJ databases">
        <authorList>
            <person name="Gilroy R."/>
        </authorList>
    </citation>
    <scope>NUCLEOTIDE SEQUENCE</scope>
    <source>
        <strain evidence="4">CHK33-4379</strain>
    </source>
</reference>
<dbReference type="InterPro" id="IPR002931">
    <property type="entry name" value="Transglutaminase-like"/>
</dbReference>
<dbReference type="SUPFAM" id="SSF54001">
    <property type="entry name" value="Cysteine proteinases"/>
    <property type="match status" value="1"/>
</dbReference>
<evidence type="ECO:0000256" key="1">
    <source>
        <dbReference type="SAM" id="MobiDB-lite"/>
    </source>
</evidence>
<feature type="domain" description="Transglutaminase-like" evidence="3">
    <location>
        <begin position="191"/>
        <end position="281"/>
    </location>
</feature>
<dbReference type="AlphaFoldDB" id="A0A9D1GVE3"/>
<feature type="chain" id="PRO_5039324223" description="Transglutaminase-like domain-containing protein" evidence="2">
    <location>
        <begin position="23"/>
        <end position="431"/>
    </location>
</feature>